<evidence type="ECO:0000313" key="3">
    <source>
        <dbReference type="Proteomes" id="UP000266723"/>
    </source>
</evidence>
<proteinExistence type="predicted"/>
<sequence length="125" mass="13977">MQQKRESNKSGLRTQIPPLQSQINVCDNLRNVCTDGFAVGCTATSSSWISGKRATDHKKTTSSTRRNQMHSGHINRQVSKQEMSEDGEGEGTSNRTIQEDCKDGTIKMGRNSKRNTKKLIDKLHN</sequence>
<comment type="caution">
    <text evidence="2">The sequence shown here is derived from an EMBL/GenBank/DDBJ whole genome shotgun (WGS) entry which is preliminary data.</text>
</comment>
<keyword evidence="3" id="KW-1185">Reference proteome</keyword>
<reference evidence="2 3" key="1">
    <citation type="journal article" date="2020" name="BMC Genomics">
        <title>Intraspecific diversification of the crop wild relative Brassica cretica Lam. using demographic model selection.</title>
        <authorList>
            <person name="Kioukis A."/>
            <person name="Michalopoulou V.A."/>
            <person name="Briers L."/>
            <person name="Pirintsos S."/>
            <person name="Studholme D.J."/>
            <person name="Pavlidis P."/>
            <person name="Sarris P.F."/>
        </authorList>
    </citation>
    <scope>NUCLEOTIDE SEQUENCE [LARGE SCALE GENOMIC DNA]</scope>
    <source>
        <strain evidence="3">cv. PFS-1207/04</strain>
    </source>
</reference>
<evidence type="ECO:0000256" key="1">
    <source>
        <dbReference type="SAM" id="MobiDB-lite"/>
    </source>
</evidence>
<dbReference type="Proteomes" id="UP000266723">
    <property type="component" value="Unassembled WGS sequence"/>
</dbReference>
<name>A0ABQ7CI62_BRACR</name>
<gene>
    <name evidence="2" type="ORF">DY000_02002665</name>
</gene>
<evidence type="ECO:0000313" key="2">
    <source>
        <dbReference type="EMBL" id="KAF3551366.1"/>
    </source>
</evidence>
<dbReference type="EMBL" id="QGKV02000832">
    <property type="protein sequence ID" value="KAF3551366.1"/>
    <property type="molecule type" value="Genomic_DNA"/>
</dbReference>
<organism evidence="2 3">
    <name type="scientific">Brassica cretica</name>
    <name type="common">Mustard</name>
    <dbReference type="NCBI Taxonomy" id="69181"/>
    <lineage>
        <taxon>Eukaryota</taxon>
        <taxon>Viridiplantae</taxon>
        <taxon>Streptophyta</taxon>
        <taxon>Embryophyta</taxon>
        <taxon>Tracheophyta</taxon>
        <taxon>Spermatophyta</taxon>
        <taxon>Magnoliopsida</taxon>
        <taxon>eudicotyledons</taxon>
        <taxon>Gunneridae</taxon>
        <taxon>Pentapetalae</taxon>
        <taxon>rosids</taxon>
        <taxon>malvids</taxon>
        <taxon>Brassicales</taxon>
        <taxon>Brassicaceae</taxon>
        <taxon>Brassiceae</taxon>
        <taxon>Brassica</taxon>
    </lineage>
</organism>
<feature type="region of interest" description="Disordered" evidence="1">
    <location>
        <begin position="48"/>
        <end position="125"/>
    </location>
</feature>
<protein>
    <submittedName>
        <fullName evidence="2">Uncharacterized protein</fullName>
    </submittedName>
</protein>
<feature type="compositionally biased region" description="Polar residues" evidence="1">
    <location>
        <begin position="61"/>
        <end position="81"/>
    </location>
</feature>
<accession>A0ABQ7CI62</accession>